<dbReference type="InterPro" id="IPR000432">
    <property type="entry name" value="DNA_mismatch_repair_MutS_C"/>
</dbReference>
<dbReference type="Gene3D" id="3.40.50.300">
    <property type="entry name" value="P-loop containing nucleotide triphosphate hydrolases"/>
    <property type="match status" value="1"/>
</dbReference>
<keyword evidence="1" id="KW-0547">Nucleotide-binding</keyword>
<dbReference type="PANTHER" id="PTHR11361">
    <property type="entry name" value="DNA MISMATCH REPAIR PROTEIN MUTS FAMILY MEMBER"/>
    <property type="match status" value="1"/>
</dbReference>
<dbReference type="SUPFAM" id="SSF52540">
    <property type="entry name" value="P-loop containing nucleoside triphosphate hydrolases"/>
    <property type="match status" value="1"/>
</dbReference>
<evidence type="ECO:0000313" key="6">
    <source>
        <dbReference type="Proteomes" id="UP001589627"/>
    </source>
</evidence>
<keyword evidence="2" id="KW-0067">ATP-binding</keyword>
<organism evidence="5 6">
    <name type="scientific">Actinoallomurus acaciae</name>
    <dbReference type="NCBI Taxonomy" id="502577"/>
    <lineage>
        <taxon>Bacteria</taxon>
        <taxon>Bacillati</taxon>
        <taxon>Actinomycetota</taxon>
        <taxon>Actinomycetes</taxon>
        <taxon>Streptosporangiales</taxon>
        <taxon>Thermomonosporaceae</taxon>
        <taxon>Actinoallomurus</taxon>
    </lineage>
</organism>
<comment type="caution">
    <text evidence="5">The sequence shown here is derived from an EMBL/GenBank/DDBJ whole genome shotgun (WGS) entry which is preliminary data.</text>
</comment>
<dbReference type="RefSeq" id="WP_378195815.1">
    <property type="nucleotide sequence ID" value="NZ_JBHLZP010000020.1"/>
</dbReference>
<dbReference type="Pfam" id="PF00488">
    <property type="entry name" value="MutS_V"/>
    <property type="match status" value="1"/>
</dbReference>
<dbReference type="Proteomes" id="UP001589627">
    <property type="component" value="Unassembled WGS sequence"/>
</dbReference>
<name>A0ABV5Y929_9ACTN</name>
<evidence type="ECO:0000259" key="4">
    <source>
        <dbReference type="SMART" id="SM00534"/>
    </source>
</evidence>
<dbReference type="SMART" id="SM00534">
    <property type="entry name" value="MUTSac"/>
    <property type="match status" value="1"/>
</dbReference>
<dbReference type="InterPro" id="IPR045076">
    <property type="entry name" value="MutS"/>
</dbReference>
<proteinExistence type="predicted"/>
<accession>A0ABV5Y929</accession>
<evidence type="ECO:0000256" key="1">
    <source>
        <dbReference type="ARBA" id="ARBA00022741"/>
    </source>
</evidence>
<dbReference type="EMBL" id="JBHLZP010000020">
    <property type="protein sequence ID" value="MFB9831533.1"/>
    <property type="molecule type" value="Genomic_DNA"/>
</dbReference>
<evidence type="ECO:0000313" key="5">
    <source>
        <dbReference type="EMBL" id="MFB9831533.1"/>
    </source>
</evidence>
<gene>
    <name evidence="5" type="ORF">ACFFNX_04940</name>
</gene>
<evidence type="ECO:0000256" key="3">
    <source>
        <dbReference type="ARBA" id="ARBA00023125"/>
    </source>
</evidence>
<dbReference type="PANTHER" id="PTHR11361:SF34">
    <property type="entry name" value="DNA MISMATCH REPAIR PROTEIN MSH1, MITOCHONDRIAL"/>
    <property type="match status" value="1"/>
</dbReference>
<dbReference type="InterPro" id="IPR027417">
    <property type="entry name" value="P-loop_NTPase"/>
</dbReference>
<sequence>MSFPSVLFIRPDDQSAAGRAPEPDYFPDLNLDQVVASITAGREEYDLAPFFHARLSSVEAVEYRHEVFGDLEDAALSAGIDEFAAQMRDMRRRLGQAGKLRHRHQRASWFLDAAEIYSDAVAVLARTLEERRLVSRGLRSIRDHAVGYARSGEFETLRADIRRVREALASVRCCLKITDGSVTVTRYEGEADYGAEVLAAFEKFKQAETKSYRVAYHDYVDMNHVEEAILDRVALLYPEAFATLDTFYERHRTYPDRTVEVFDREVQFYLAYRTFIAGLAAAGLPFCHPEVSRAAKRIGGREIFDVALAGKLVKERTQVITNDFHLDGPERVIVVTGPNQGGKTTFARTFGQLHHLAALGCPVPGRQARLSLCDQLFTHFERGENLADLSGKLHDDLVRVHDILERATDASIVIMNEVFTSTTLHDAVTLGTRVLEKIIALDLLCVCVTFVDEFAALGPSTVSMVAAAVPGNPALRTYRIVRRPADGLSYAMAIADKYGITYDRLIERINARAEGRLAS</sequence>
<keyword evidence="3" id="KW-0238">DNA-binding</keyword>
<protein>
    <recommendedName>
        <fullName evidence="4">DNA mismatch repair proteins mutS family domain-containing protein</fullName>
    </recommendedName>
</protein>
<evidence type="ECO:0000256" key="2">
    <source>
        <dbReference type="ARBA" id="ARBA00022840"/>
    </source>
</evidence>
<keyword evidence="6" id="KW-1185">Reference proteome</keyword>
<reference evidence="5 6" key="1">
    <citation type="submission" date="2024-09" db="EMBL/GenBank/DDBJ databases">
        <authorList>
            <person name="Sun Q."/>
            <person name="Mori K."/>
        </authorList>
    </citation>
    <scope>NUCLEOTIDE SEQUENCE [LARGE SCALE GENOMIC DNA]</scope>
    <source>
        <strain evidence="5 6">TBRC 0563</strain>
    </source>
</reference>
<feature type="domain" description="DNA mismatch repair proteins mutS family" evidence="4">
    <location>
        <begin position="330"/>
        <end position="514"/>
    </location>
</feature>